<sequence length="379" mass="40057">MSVPFRAASLLSGPHGRIEDRSNNFTALRIALAVFIVYGHALMLPFGVEQAGAWFAGIDGAVQYALDGFFILSGYMLTASLFRGASLSGFAAARILRIFPGLIVTVLVLWLIVGPMETRLGLGAYLQQAQTWWFPLAVIGQISPQATLPGVFDTHAMTYMNGPLWTIRYELACYLAAGLLAAVGVWRRKAGVLGLTALVVAWSVIEAIAPYTGPLDDTLYAAARFGGGFLIGASAFALRDRLPLGAVPALALTGLAVLLAGTPLAMVSGQVAVAYVLLWLGFVRLPGRAGAAVREVEDVSYGIYILHWPIGQVVLNAMPDIAPHVLFAAMLAGALGAGWLLRRYVELPALALKPRLSAVFSTGFAGHARTGARAGVPAE</sequence>
<keyword evidence="1" id="KW-0812">Transmembrane</keyword>
<keyword evidence="3" id="KW-0012">Acyltransferase</keyword>
<feature type="domain" description="Acyltransferase 3" evidence="2">
    <location>
        <begin position="25"/>
        <end position="342"/>
    </location>
</feature>
<dbReference type="InterPro" id="IPR002656">
    <property type="entry name" value="Acyl_transf_3_dom"/>
</dbReference>
<evidence type="ECO:0000313" key="4">
    <source>
        <dbReference type="Proteomes" id="UP000305451"/>
    </source>
</evidence>
<feature type="transmembrane region" description="Helical" evidence="1">
    <location>
        <begin position="250"/>
        <end position="278"/>
    </location>
</feature>
<dbReference type="InterPro" id="IPR050879">
    <property type="entry name" value="Acyltransferase_3"/>
</dbReference>
<keyword evidence="1" id="KW-0472">Membrane</keyword>
<name>A0A4S2HAP8_9PROT</name>
<comment type="caution">
    <text evidence="3">The sequence shown here is derived from an EMBL/GenBank/DDBJ whole genome shotgun (WGS) entry which is preliminary data.</text>
</comment>
<evidence type="ECO:0000313" key="3">
    <source>
        <dbReference type="EMBL" id="TGY93000.1"/>
    </source>
</evidence>
<reference evidence="3 4" key="1">
    <citation type="journal article" date="2013" name="Int. J. Syst. Evol. Microbiol.">
        <title>Marinicauda pacifica gen. nov., sp. nov., a prosthecate alphaproteobacterium of the family Hyphomonadaceae isolated from deep seawater.</title>
        <authorList>
            <person name="Zhang X.Y."/>
            <person name="Li G.W."/>
            <person name="Wang C.S."/>
            <person name="Zhang Y.J."/>
            <person name="Xu X.W."/>
            <person name="Li H."/>
            <person name="Liu A."/>
            <person name="Liu C."/>
            <person name="Xie B.B."/>
            <person name="Qin Q.L."/>
            <person name="Xu Z."/>
            <person name="Chen X.L."/>
            <person name="Zhou B.C."/>
            <person name="Zhang Y.Z."/>
        </authorList>
    </citation>
    <scope>NUCLEOTIDE SEQUENCE [LARGE SCALE GENOMIC DNA]</scope>
    <source>
        <strain evidence="3 4">P-1 km-3</strain>
    </source>
</reference>
<accession>A0A4S2HAP8</accession>
<organism evidence="3 4">
    <name type="scientific">Marinicauda pacifica</name>
    <dbReference type="NCBI Taxonomy" id="1133559"/>
    <lineage>
        <taxon>Bacteria</taxon>
        <taxon>Pseudomonadati</taxon>
        <taxon>Pseudomonadota</taxon>
        <taxon>Alphaproteobacteria</taxon>
        <taxon>Maricaulales</taxon>
        <taxon>Maricaulaceae</taxon>
        <taxon>Marinicauda</taxon>
    </lineage>
</organism>
<dbReference type="OrthoDB" id="9767863at2"/>
<feature type="transmembrane region" description="Helical" evidence="1">
    <location>
        <begin position="60"/>
        <end position="82"/>
    </location>
</feature>
<evidence type="ECO:0000259" key="2">
    <source>
        <dbReference type="Pfam" id="PF01757"/>
    </source>
</evidence>
<feature type="transmembrane region" description="Helical" evidence="1">
    <location>
        <begin position="94"/>
        <end position="113"/>
    </location>
</feature>
<dbReference type="Pfam" id="PF01757">
    <property type="entry name" value="Acyl_transf_3"/>
    <property type="match status" value="1"/>
</dbReference>
<evidence type="ECO:0000256" key="1">
    <source>
        <dbReference type="SAM" id="Phobius"/>
    </source>
</evidence>
<dbReference type="Proteomes" id="UP000305451">
    <property type="component" value="Unassembled WGS sequence"/>
</dbReference>
<dbReference type="PANTHER" id="PTHR23028:SF53">
    <property type="entry name" value="ACYL_TRANSF_3 DOMAIN-CONTAINING PROTEIN"/>
    <property type="match status" value="1"/>
</dbReference>
<proteinExistence type="predicted"/>
<keyword evidence="4" id="KW-1185">Reference proteome</keyword>
<gene>
    <name evidence="3" type="ORF">E5162_08015</name>
</gene>
<keyword evidence="1" id="KW-1133">Transmembrane helix</keyword>
<dbReference type="RefSeq" id="WP_135944673.1">
    <property type="nucleotide sequence ID" value="NZ_BMEI01000002.1"/>
</dbReference>
<dbReference type="GO" id="GO:0016020">
    <property type="term" value="C:membrane"/>
    <property type="evidence" value="ECO:0007669"/>
    <property type="project" value="TreeGrafter"/>
</dbReference>
<feature type="transmembrane region" description="Helical" evidence="1">
    <location>
        <begin position="321"/>
        <end position="341"/>
    </location>
</feature>
<protein>
    <submittedName>
        <fullName evidence="3">Acyltransferase</fullName>
    </submittedName>
</protein>
<dbReference type="AlphaFoldDB" id="A0A4S2HAP8"/>
<dbReference type="EMBL" id="SRXV01000002">
    <property type="protein sequence ID" value="TGY93000.1"/>
    <property type="molecule type" value="Genomic_DNA"/>
</dbReference>
<dbReference type="GO" id="GO:0009103">
    <property type="term" value="P:lipopolysaccharide biosynthetic process"/>
    <property type="evidence" value="ECO:0007669"/>
    <property type="project" value="TreeGrafter"/>
</dbReference>
<dbReference type="GO" id="GO:0016747">
    <property type="term" value="F:acyltransferase activity, transferring groups other than amino-acyl groups"/>
    <property type="evidence" value="ECO:0007669"/>
    <property type="project" value="InterPro"/>
</dbReference>
<feature type="transmembrane region" description="Helical" evidence="1">
    <location>
        <begin position="193"/>
        <end position="213"/>
    </location>
</feature>
<dbReference type="PANTHER" id="PTHR23028">
    <property type="entry name" value="ACETYLTRANSFERASE"/>
    <property type="match status" value="1"/>
</dbReference>
<feature type="transmembrane region" description="Helical" evidence="1">
    <location>
        <begin position="219"/>
        <end position="238"/>
    </location>
</feature>
<keyword evidence="3" id="KW-0808">Transferase</keyword>
<feature type="transmembrane region" description="Helical" evidence="1">
    <location>
        <begin position="167"/>
        <end position="186"/>
    </location>
</feature>
<feature type="transmembrane region" description="Helical" evidence="1">
    <location>
        <begin position="27"/>
        <end position="48"/>
    </location>
</feature>